<name>A0ABY8L9U3_9RHOB</name>
<gene>
    <name evidence="2" type="ORF">P8627_14000</name>
</gene>
<evidence type="ECO:0000256" key="1">
    <source>
        <dbReference type="SAM" id="SignalP"/>
    </source>
</evidence>
<accession>A0ABY8L9U3</accession>
<keyword evidence="1" id="KW-0732">Signal</keyword>
<sequence>MARFVPLLTLVALSAACAQLRGPAPEAHAEVAPAPAPVAAPVPARGVTTSAAALDTVSEAEKAAARAEAAAAPAAGPLGQATVALGDPADPGLWVKTALVDAERPGLVRTGGGDGIAVTLRPLGSDGGAQISLAALRALGLPLTGLHTVTLAAR</sequence>
<proteinExistence type="predicted"/>
<evidence type="ECO:0000313" key="2">
    <source>
        <dbReference type="EMBL" id="WGH78130.1"/>
    </source>
</evidence>
<dbReference type="PROSITE" id="PS51257">
    <property type="entry name" value="PROKAR_LIPOPROTEIN"/>
    <property type="match status" value="1"/>
</dbReference>
<protein>
    <recommendedName>
        <fullName evidence="4">D-galactarate dehydratase</fullName>
    </recommendedName>
</protein>
<dbReference type="EMBL" id="CP122537">
    <property type="protein sequence ID" value="WGH78130.1"/>
    <property type="molecule type" value="Genomic_DNA"/>
</dbReference>
<organism evidence="2 3">
    <name type="scientific">Jannaschia ovalis</name>
    <dbReference type="NCBI Taxonomy" id="3038773"/>
    <lineage>
        <taxon>Bacteria</taxon>
        <taxon>Pseudomonadati</taxon>
        <taxon>Pseudomonadota</taxon>
        <taxon>Alphaproteobacteria</taxon>
        <taxon>Rhodobacterales</taxon>
        <taxon>Roseobacteraceae</taxon>
        <taxon>Jannaschia</taxon>
    </lineage>
</organism>
<feature type="chain" id="PRO_5047509902" description="D-galactarate dehydratase" evidence="1">
    <location>
        <begin position="19"/>
        <end position="154"/>
    </location>
</feature>
<reference evidence="2 3" key="1">
    <citation type="submission" date="2023-04" db="EMBL/GenBank/DDBJ databases">
        <title>Jannaschia ovalis sp. nov., a marine bacterium isolated from sea tidal flat.</title>
        <authorList>
            <person name="Kwon D.Y."/>
            <person name="Kim J.-J."/>
        </authorList>
    </citation>
    <scope>NUCLEOTIDE SEQUENCE [LARGE SCALE GENOMIC DNA]</scope>
    <source>
        <strain evidence="2 3">GRR-S6-38</strain>
    </source>
</reference>
<dbReference type="RefSeq" id="WP_279964822.1">
    <property type="nucleotide sequence ID" value="NZ_CP122537.1"/>
</dbReference>
<dbReference type="Proteomes" id="UP001243420">
    <property type="component" value="Chromosome"/>
</dbReference>
<feature type="signal peptide" evidence="1">
    <location>
        <begin position="1"/>
        <end position="18"/>
    </location>
</feature>
<keyword evidence="3" id="KW-1185">Reference proteome</keyword>
<evidence type="ECO:0008006" key="4">
    <source>
        <dbReference type="Google" id="ProtNLM"/>
    </source>
</evidence>
<evidence type="ECO:0000313" key="3">
    <source>
        <dbReference type="Proteomes" id="UP001243420"/>
    </source>
</evidence>